<feature type="chain" id="PRO_5045507484" evidence="2">
    <location>
        <begin position="27"/>
        <end position="390"/>
    </location>
</feature>
<dbReference type="GeneID" id="101851487"/>
<dbReference type="PROSITE" id="PS51406">
    <property type="entry name" value="FIBRINOGEN_C_2"/>
    <property type="match status" value="1"/>
</dbReference>
<keyword evidence="2" id="KW-0732">Signal</keyword>
<accession>A0ABM0JJN4</accession>
<reference evidence="5" key="1">
    <citation type="submission" date="2025-08" db="UniProtKB">
        <authorList>
            <consortium name="RefSeq"/>
        </authorList>
    </citation>
    <scope>IDENTIFICATION</scope>
</reference>
<dbReference type="Proteomes" id="UP000694888">
    <property type="component" value="Unplaced"/>
</dbReference>
<dbReference type="InterPro" id="IPR050373">
    <property type="entry name" value="Fibrinogen_C-term_domain"/>
</dbReference>
<dbReference type="SMART" id="SM00186">
    <property type="entry name" value="FBG"/>
    <property type="match status" value="1"/>
</dbReference>
<protein>
    <submittedName>
        <fullName evidence="5">Fibrinogen C domain-containing protein 1</fullName>
    </submittedName>
</protein>
<dbReference type="InterPro" id="IPR014716">
    <property type="entry name" value="Fibrinogen_a/b/g_C_1"/>
</dbReference>
<feature type="coiled-coil region" evidence="1">
    <location>
        <begin position="152"/>
        <end position="183"/>
    </location>
</feature>
<sequence length="390" mass="44850">MDANWVSLKLILAAALFLSSPALVLNVTIPEVEVGKTANVSLECSNPCIVEENKEEVFQQLSSLKRDLIENITEVLEESYERQLKNQLQVRQIMEENKNECENQKQDFLEKTTAIVEDRDGKLKKQMQDLKCSLEKNGKKDFQQRQILENFKTSLEDNKRECLQQKQDILENVTAAMKDLENKLSAIGSHLQPESCADVQGLGPRPVVSLRNYLKVVCDTVTDNGGWIVILRRASADVDFFRGWADYKNGFGNLRGNFWFGLEKIHQLTNQRKWELRIDMTYEGKDYYACYNDFVLRGESENYKIFISEFSGNVSDDMAFHNGMPFSTKDSEKNACASHWHGGWWYGSCHRVHLTGVWGSRVFSKGLNWKNLTGFYHSVSFSEMKIRPHA</sequence>
<keyword evidence="4" id="KW-1185">Reference proteome</keyword>
<dbReference type="Pfam" id="PF00147">
    <property type="entry name" value="Fibrinogen_C"/>
    <property type="match status" value="1"/>
</dbReference>
<dbReference type="CDD" id="cd00087">
    <property type="entry name" value="FReD"/>
    <property type="match status" value="1"/>
</dbReference>
<feature type="signal peptide" evidence="2">
    <location>
        <begin position="1"/>
        <end position="26"/>
    </location>
</feature>
<keyword evidence="1" id="KW-0175">Coiled coil</keyword>
<organism evidence="4 5">
    <name type="scientific">Aplysia californica</name>
    <name type="common">California sea hare</name>
    <dbReference type="NCBI Taxonomy" id="6500"/>
    <lineage>
        <taxon>Eukaryota</taxon>
        <taxon>Metazoa</taxon>
        <taxon>Spiralia</taxon>
        <taxon>Lophotrochozoa</taxon>
        <taxon>Mollusca</taxon>
        <taxon>Gastropoda</taxon>
        <taxon>Heterobranchia</taxon>
        <taxon>Euthyneura</taxon>
        <taxon>Tectipleura</taxon>
        <taxon>Aplysiida</taxon>
        <taxon>Aplysioidea</taxon>
        <taxon>Aplysiidae</taxon>
        <taxon>Aplysia</taxon>
    </lineage>
</organism>
<evidence type="ECO:0000259" key="3">
    <source>
        <dbReference type="PROSITE" id="PS51406"/>
    </source>
</evidence>
<dbReference type="InterPro" id="IPR036056">
    <property type="entry name" value="Fibrinogen-like_C"/>
</dbReference>
<feature type="domain" description="Fibrinogen C-terminal" evidence="3">
    <location>
        <begin position="187"/>
        <end position="390"/>
    </location>
</feature>
<dbReference type="InterPro" id="IPR002181">
    <property type="entry name" value="Fibrinogen_a/b/g_C_dom"/>
</dbReference>
<evidence type="ECO:0000313" key="4">
    <source>
        <dbReference type="Proteomes" id="UP000694888"/>
    </source>
</evidence>
<proteinExistence type="predicted"/>
<evidence type="ECO:0000313" key="5">
    <source>
        <dbReference type="RefSeq" id="XP_005095222.2"/>
    </source>
</evidence>
<dbReference type="SUPFAM" id="SSF56496">
    <property type="entry name" value="Fibrinogen C-terminal domain-like"/>
    <property type="match status" value="1"/>
</dbReference>
<evidence type="ECO:0000256" key="2">
    <source>
        <dbReference type="SAM" id="SignalP"/>
    </source>
</evidence>
<feature type="coiled-coil region" evidence="1">
    <location>
        <begin position="77"/>
        <end position="111"/>
    </location>
</feature>
<dbReference type="Gene3D" id="3.90.215.10">
    <property type="entry name" value="Gamma Fibrinogen, chain A, domain 1"/>
    <property type="match status" value="1"/>
</dbReference>
<gene>
    <name evidence="5" type="primary">LOC101851487</name>
</gene>
<evidence type="ECO:0000256" key="1">
    <source>
        <dbReference type="SAM" id="Coils"/>
    </source>
</evidence>
<name>A0ABM0JJN4_APLCA</name>
<dbReference type="PANTHER" id="PTHR19143">
    <property type="entry name" value="FIBRINOGEN/TENASCIN/ANGIOPOEITIN"/>
    <property type="match status" value="1"/>
</dbReference>
<dbReference type="RefSeq" id="XP_005095222.2">
    <property type="nucleotide sequence ID" value="XM_005095165.3"/>
</dbReference>